<dbReference type="PANTHER" id="PTHR30086">
    <property type="entry name" value="ARGININE EXPORTER PROTEIN ARGO"/>
    <property type="match status" value="1"/>
</dbReference>
<evidence type="ECO:0000313" key="9">
    <source>
        <dbReference type="Proteomes" id="UP000216107"/>
    </source>
</evidence>
<evidence type="ECO:0000256" key="3">
    <source>
        <dbReference type="ARBA" id="ARBA00022692"/>
    </source>
</evidence>
<dbReference type="EMBL" id="MDUX01000015">
    <property type="protein sequence ID" value="KAF7599723.1"/>
    <property type="molecule type" value="Genomic_DNA"/>
</dbReference>
<evidence type="ECO:0000256" key="5">
    <source>
        <dbReference type="ARBA" id="ARBA00023136"/>
    </source>
</evidence>
<protein>
    <submittedName>
        <fullName evidence="7">LysE family translocator</fullName>
    </submittedName>
    <submittedName>
        <fullName evidence="8">Lysine transporter LysE</fullName>
    </submittedName>
</protein>
<dbReference type="GO" id="GO:0005886">
    <property type="term" value="C:plasma membrane"/>
    <property type="evidence" value="ECO:0007669"/>
    <property type="project" value="UniProtKB-SubCell"/>
</dbReference>
<keyword evidence="4 6" id="KW-1133">Transmembrane helix</keyword>
<name>A0A272EU83_9RHOO</name>
<dbReference type="Proteomes" id="UP000623509">
    <property type="component" value="Unassembled WGS sequence"/>
</dbReference>
<dbReference type="EMBL" id="NMRN01000014">
    <property type="protein sequence ID" value="PAS93659.1"/>
    <property type="molecule type" value="Genomic_DNA"/>
</dbReference>
<organism evidence="8 9">
    <name type="scientific">Candidatus Dactylopiibacterium carminicum</name>
    <dbReference type="NCBI Taxonomy" id="857335"/>
    <lineage>
        <taxon>Bacteria</taxon>
        <taxon>Pseudomonadati</taxon>
        <taxon>Pseudomonadota</taxon>
        <taxon>Betaproteobacteria</taxon>
        <taxon>Rhodocyclales</taxon>
        <taxon>Rhodocyclaceae</taxon>
        <taxon>Candidatus Dactylopiibacterium</taxon>
    </lineage>
</organism>
<keyword evidence="3 6" id="KW-0812">Transmembrane</keyword>
<feature type="transmembrane region" description="Helical" evidence="6">
    <location>
        <begin position="39"/>
        <end position="64"/>
    </location>
</feature>
<gene>
    <name evidence="7" type="ORF">BGI27_06470</name>
    <name evidence="8" type="ORF">CGU29_06910</name>
</gene>
<evidence type="ECO:0000313" key="8">
    <source>
        <dbReference type="EMBL" id="PAS93659.1"/>
    </source>
</evidence>
<feature type="transmembrane region" description="Helical" evidence="6">
    <location>
        <begin position="6"/>
        <end position="32"/>
    </location>
</feature>
<comment type="subcellular location">
    <subcellularLocation>
        <location evidence="1">Cell membrane</location>
        <topology evidence="1">Multi-pass membrane protein</topology>
    </subcellularLocation>
</comment>
<dbReference type="AlphaFoldDB" id="A0A272EU83"/>
<accession>A0A272EU83</accession>
<feature type="transmembrane region" description="Helical" evidence="6">
    <location>
        <begin position="70"/>
        <end position="88"/>
    </location>
</feature>
<keyword evidence="2" id="KW-1003">Cell membrane</keyword>
<dbReference type="OrthoDB" id="9804822at2"/>
<dbReference type="PANTHER" id="PTHR30086:SF20">
    <property type="entry name" value="ARGININE EXPORTER PROTEIN ARGO-RELATED"/>
    <property type="match status" value="1"/>
</dbReference>
<evidence type="ECO:0000256" key="4">
    <source>
        <dbReference type="ARBA" id="ARBA00022989"/>
    </source>
</evidence>
<evidence type="ECO:0000313" key="10">
    <source>
        <dbReference type="Proteomes" id="UP000623509"/>
    </source>
</evidence>
<dbReference type="GO" id="GO:0015171">
    <property type="term" value="F:amino acid transmembrane transporter activity"/>
    <property type="evidence" value="ECO:0007669"/>
    <property type="project" value="TreeGrafter"/>
</dbReference>
<dbReference type="InterPro" id="IPR001123">
    <property type="entry name" value="LeuE-type"/>
</dbReference>
<dbReference type="Pfam" id="PF01810">
    <property type="entry name" value="LysE"/>
    <property type="match status" value="1"/>
</dbReference>
<feature type="transmembrane region" description="Helical" evidence="6">
    <location>
        <begin position="117"/>
        <end position="137"/>
    </location>
</feature>
<feature type="transmembrane region" description="Helical" evidence="6">
    <location>
        <begin position="149"/>
        <end position="172"/>
    </location>
</feature>
<keyword evidence="10" id="KW-1185">Reference proteome</keyword>
<dbReference type="RefSeq" id="WP_095524092.1">
    <property type="nucleotide sequence ID" value="NZ_MDUX01000015.1"/>
</dbReference>
<evidence type="ECO:0000256" key="1">
    <source>
        <dbReference type="ARBA" id="ARBA00004651"/>
    </source>
</evidence>
<proteinExistence type="predicted"/>
<sequence length="215" mass="22637">MALETLLLFLPAAFLLSLVPGPDNLGVLALGLAQGRREALGFALGCSAGCLNHTLLAALGVTALLRGSPLALGALQWAGAAWLAWIGWQTLRSRPGISPQEAAPDVEGFTQQFRRGLIANAINPKVALFFLAFLPQFVSPQGWATGWQIAVLGLLFAICATLIFSGIALTAARLGGWLRRHPRSAATLHYGSGLLFLALALRLLLSPLDAQPRAG</sequence>
<dbReference type="Proteomes" id="UP000216107">
    <property type="component" value="Unassembled WGS sequence"/>
</dbReference>
<keyword evidence="5 6" id="KW-0472">Membrane</keyword>
<comment type="caution">
    <text evidence="8">The sequence shown here is derived from an EMBL/GenBank/DDBJ whole genome shotgun (WGS) entry which is preliminary data.</text>
</comment>
<evidence type="ECO:0000313" key="7">
    <source>
        <dbReference type="EMBL" id="KAF7599723.1"/>
    </source>
</evidence>
<feature type="transmembrane region" description="Helical" evidence="6">
    <location>
        <begin position="184"/>
        <end position="205"/>
    </location>
</feature>
<evidence type="ECO:0000256" key="2">
    <source>
        <dbReference type="ARBA" id="ARBA00022475"/>
    </source>
</evidence>
<evidence type="ECO:0000256" key="6">
    <source>
        <dbReference type="SAM" id="Phobius"/>
    </source>
</evidence>
<dbReference type="PIRSF" id="PIRSF006324">
    <property type="entry name" value="LeuE"/>
    <property type="match status" value="1"/>
</dbReference>
<reference evidence="7 10" key="1">
    <citation type="submission" date="2016-08" db="EMBL/GenBank/DDBJ databases">
        <title>Candidatus Dactylopiibacterium carminicum genome sequence.</title>
        <authorList>
            <person name="Ramirez-Puebla S.T."/>
            <person name="Ormeno-Orrillo E."/>
            <person name="Vera-Ponce De Leon A."/>
            <person name="Luis L."/>
            <person name="Sanchez-Flores A."/>
            <person name="Monica R."/>
            <person name="Martinez-Romero E."/>
        </authorList>
    </citation>
    <scope>NUCLEOTIDE SEQUENCE [LARGE SCALE GENOMIC DNA]</scope>
    <source>
        <strain evidence="7">END1</strain>
    </source>
</reference>
<reference evidence="8 9" key="2">
    <citation type="submission" date="2017-07" db="EMBL/GenBank/DDBJ databases">
        <title>Candidatus Dactylopiibacterium carminicum, a nitrogen-fixing symbiont of the cochineal insect Dactylopius coccus and Dactylopius opuntiae (Hemiptera: Coccoidea: Dactylopiidae).</title>
        <authorList>
            <person name="Vera A."/>
        </authorList>
    </citation>
    <scope>NUCLEOTIDE SEQUENCE [LARGE SCALE GENOMIC DNA]</scope>
    <source>
        <strain evidence="8 9">NFDCM</strain>
    </source>
</reference>